<sequence>MTEPLAGAQAVLRSDQPDDDSADSPTSHGIGEIGEVHGPVNTGSQGNVQTGSGQQINTEIDESWAVDEFSGDKVGRDKYQVFLQYAKEARRTASLRLVSAERIDWLRPRFVRPENYDAASTALTTRGLVLLAGPAGAGRRTSATMLLVDTGLTGTRLRELTAEQDPDGTLLLDPHEIQPGERLLLDLSTQDEHTFRLVQRELETFHAQVTATRSKLVVVLPERGEQWLDHDLHRLRVRIGRPDGTQVLLAHLRAAGVPVNDAELDAPEVRRVCRSERVGDVERLAQLVGEAWATARHTGDRDLAACLRTALEVHANRGAELAELFGRHQDARWRSLIVAAAMLEGASADAVHVADEALRQVITSDADEPGHPLAQRGLADRLAEVGATVTEAGRVSFTRLEYGDAVLQHFWRDYPGLRVLTRRWVEQVPRLPRVRLTREDRLRIAERYAAVCLRHDCVYDLARVAEYWAKARDNRLPDMAVRALEKGVTHPTAGRRFRELVYTWSRRPTLSPELAEPVIAVCAGVLSAAYPEQALARLHHLAGNRDARIAELAAQALVDLAEDDRLRHRELTRLAAALTDETVEVQPRDVEIFLRLMGPEQALAEREQRPQQWQRHTRPLLVTAWRHAWAGEPDGFNPAQHLGNWLRAADSPHATDELLDILVESCDNQTRFLSRLYAVAAELVRSGRVVDATTAYERVAAQVQAKVERALGIPHALAGAASTAGQRTDFGQGAGVR</sequence>
<evidence type="ECO:0000256" key="1">
    <source>
        <dbReference type="SAM" id="MobiDB-lite"/>
    </source>
</evidence>
<dbReference type="Proteomes" id="UP001206128">
    <property type="component" value="Unassembled WGS sequence"/>
</dbReference>
<accession>A0AAE3KLQ0</accession>
<proteinExistence type="predicted"/>
<feature type="compositionally biased region" description="Polar residues" evidence="1">
    <location>
        <begin position="41"/>
        <end position="54"/>
    </location>
</feature>
<dbReference type="RefSeq" id="WP_253772984.1">
    <property type="nucleotide sequence ID" value="NZ_JAMTCK010000008.1"/>
</dbReference>
<reference evidence="2" key="1">
    <citation type="submission" date="2022-06" db="EMBL/GenBank/DDBJ databases">
        <title>Genomic Encyclopedia of Archaeal and Bacterial Type Strains, Phase II (KMG-II): from individual species to whole genera.</title>
        <authorList>
            <person name="Goeker M."/>
        </authorList>
    </citation>
    <scope>NUCLEOTIDE SEQUENCE</scope>
    <source>
        <strain evidence="2">DSM 43935</strain>
    </source>
</reference>
<gene>
    <name evidence="2" type="ORF">LX83_003650</name>
</gene>
<organism evidence="2 3">
    <name type="scientific">Goodfellowiella coeruleoviolacea</name>
    <dbReference type="NCBI Taxonomy" id="334858"/>
    <lineage>
        <taxon>Bacteria</taxon>
        <taxon>Bacillati</taxon>
        <taxon>Actinomycetota</taxon>
        <taxon>Actinomycetes</taxon>
        <taxon>Pseudonocardiales</taxon>
        <taxon>Pseudonocardiaceae</taxon>
        <taxon>Goodfellowiella</taxon>
    </lineage>
</organism>
<comment type="caution">
    <text evidence="2">The sequence shown here is derived from an EMBL/GenBank/DDBJ whole genome shotgun (WGS) entry which is preliminary data.</text>
</comment>
<protein>
    <submittedName>
        <fullName evidence="2">Uncharacterized protein</fullName>
    </submittedName>
</protein>
<feature type="region of interest" description="Disordered" evidence="1">
    <location>
        <begin position="1"/>
        <end position="54"/>
    </location>
</feature>
<name>A0AAE3KLQ0_9PSEU</name>
<evidence type="ECO:0000313" key="2">
    <source>
        <dbReference type="EMBL" id="MCP2166778.1"/>
    </source>
</evidence>
<dbReference type="EMBL" id="JAMTCK010000008">
    <property type="protein sequence ID" value="MCP2166778.1"/>
    <property type="molecule type" value="Genomic_DNA"/>
</dbReference>
<evidence type="ECO:0000313" key="3">
    <source>
        <dbReference type="Proteomes" id="UP001206128"/>
    </source>
</evidence>
<keyword evidence="3" id="KW-1185">Reference proteome</keyword>
<dbReference type="AlphaFoldDB" id="A0AAE3KLQ0"/>